<name>A0A0R3T3B9_RODNA</name>
<evidence type="ECO:0000256" key="1">
    <source>
        <dbReference type="ARBA" id="ARBA00004232"/>
    </source>
</evidence>
<reference evidence="10" key="1">
    <citation type="submission" date="2017-02" db="UniProtKB">
        <authorList>
            <consortium name="WormBaseParasite"/>
        </authorList>
    </citation>
    <scope>IDENTIFICATION</scope>
</reference>
<dbReference type="Proteomes" id="UP000278807">
    <property type="component" value="Unassembled WGS sequence"/>
</dbReference>
<dbReference type="Pfam" id="PF09726">
    <property type="entry name" value="Macoilin"/>
    <property type="match status" value="1"/>
</dbReference>
<evidence type="ECO:0000256" key="4">
    <source>
        <dbReference type="ARBA" id="ARBA00022824"/>
    </source>
</evidence>
<dbReference type="WBParaSite" id="HNAJ_0000149401-mRNA-1">
    <property type="protein sequence ID" value="HNAJ_0000149401-mRNA-1"/>
    <property type="gene ID" value="HNAJ_0000149401"/>
</dbReference>
<evidence type="ECO:0000256" key="3">
    <source>
        <dbReference type="ARBA" id="ARBA00022692"/>
    </source>
</evidence>
<keyword evidence="5" id="KW-1133">Transmembrane helix</keyword>
<accession>A0A0R3T3B9</accession>
<keyword evidence="4" id="KW-0256">Endoplasmic reticulum</keyword>
<evidence type="ECO:0000256" key="2">
    <source>
        <dbReference type="ARBA" id="ARBA00004269"/>
    </source>
</evidence>
<sequence length="132" mass="14905">MQPFLDAVESIAPISLLRANSGPNASNRDDQVSEDIRDLLHNDSTNLGFYMLPARSHQVALFFWQHLRLDGNERGVCAPTVAMCFLFLYVELAIRLRDPKTIPLSIDLCRPFAAHWYVSSSKSYVTQYALSS</sequence>
<dbReference type="GO" id="GO:0030867">
    <property type="term" value="C:rough endoplasmic reticulum membrane"/>
    <property type="evidence" value="ECO:0007669"/>
    <property type="project" value="UniProtKB-SubCell"/>
</dbReference>
<dbReference type="AlphaFoldDB" id="A0A0R3T3B9"/>
<protein>
    <submittedName>
        <fullName evidence="10">PAP-associated domain-containing protein</fullName>
    </submittedName>
</protein>
<dbReference type="STRING" id="102285.A0A0R3T3B9"/>
<comment type="subcellular location">
    <subcellularLocation>
        <location evidence="1">Nucleus membrane</location>
        <topology evidence="1">Multi-pass membrane protein</topology>
    </subcellularLocation>
    <subcellularLocation>
        <location evidence="2">Rough endoplasmic reticulum membrane</location>
        <topology evidence="2">Multi-pass membrane protein</topology>
    </subcellularLocation>
</comment>
<dbReference type="GO" id="GO:0023041">
    <property type="term" value="P:neuronal signal transduction"/>
    <property type="evidence" value="ECO:0007669"/>
    <property type="project" value="InterPro"/>
</dbReference>
<dbReference type="EMBL" id="UZAE01000588">
    <property type="protein sequence ID" value="VDN97352.1"/>
    <property type="molecule type" value="Genomic_DNA"/>
</dbReference>
<evidence type="ECO:0000256" key="5">
    <source>
        <dbReference type="ARBA" id="ARBA00022989"/>
    </source>
</evidence>
<dbReference type="OrthoDB" id="10071111at2759"/>
<evidence type="ECO:0000256" key="6">
    <source>
        <dbReference type="ARBA" id="ARBA00023136"/>
    </source>
</evidence>
<gene>
    <name evidence="8" type="ORF">HNAJ_LOCUS1493</name>
</gene>
<keyword evidence="6" id="KW-0472">Membrane</keyword>
<keyword evidence="3" id="KW-0812">Transmembrane</keyword>
<evidence type="ECO:0000313" key="9">
    <source>
        <dbReference type="Proteomes" id="UP000278807"/>
    </source>
</evidence>
<organism evidence="10">
    <name type="scientific">Rodentolepis nana</name>
    <name type="common">Dwarf tapeworm</name>
    <name type="synonym">Hymenolepis nana</name>
    <dbReference type="NCBI Taxonomy" id="102285"/>
    <lineage>
        <taxon>Eukaryota</taxon>
        <taxon>Metazoa</taxon>
        <taxon>Spiralia</taxon>
        <taxon>Lophotrochozoa</taxon>
        <taxon>Platyhelminthes</taxon>
        <taxon>Cestoda</taxon>
        <taxon>Eucestoda</taxon>
        <taxon>Cyclophyllidea</taxon>
        <taxon>Hymenolepididae</taxon>
        <taxon>Rodentolepis</taxon>
    </lineage>
</organism>
<evidence type="ECO:0000313" key="8">
    <source>
        <dbReference type="EMBL" id="VDN97352.1"/>
    </source>
</evidence>
<proteinExistence type="predicted"/>
<reference evidence="8 9" key="2">
    <citation type="submission" date="2018-11" db="EMBL/GenBank/DDBJ databases">
        <authorList>
            <consortium name="Pathogen Informatics"/>
        </authorList>
    </citation>
    <scope>NUCLEOTIDE SEQUENCE [LARGE SCALE GENOMIC DNA]</scope>
</reference>
<keyword evidence="7" id="KW-0539">Nucleus</keyword>
<keyword evidence="9" id="KW-1185">Reference proteome</keyword>
<evidence type="ECO:0000313" key="10">
    <source>
        <dbReference type="WBParaSite" id="HNAJ_0000149401-mRNA-1"/>
    </source>
</evidence>
<evidence type="ECO:0000256" key="7">
    <source>
        <dbReference type="ARBA" id="ARBA00023242"/>
    </source>
</evidence>
<dbReference type="GO" id="GO:0031965">
    <property type="term" value="C:nuclear membrane"/>
    <property type="evidence" value="ECO:0007669"/>
    <property type="project" value="UniProtKB-SubCell"/>
</dbReference>
<dbReference type="InterPro" id="IPR019130">
    <property type="entry name" value="Macoilin"/>
</dbReference>